<accession>A0A383AQD5</accession>
<proteinExistence type="predicted"/>
<sequence>MIAAGNIIGMFQVNSHSKAQILIKTVCINIYP</sequence>
<reference evidence="1" key="1">
    <citation type="submission" date="2018-05" db="EMBL/GenBank/DDBJ databases">
        <authorList>
            <person name="Lanie J.A."/>
            <person name="Ng W.-L."/>
            <person name="Kazmierczak K.M."/>
            <person name="Andrzejewski T.M."/>
            <person name="Davidsen T.M."/>
            <person name="Wayne K.J."/>
            <person name="Tettelin H."/>
            <person name="Glass J.I."/>
            <person name="Rusch D."/>
            <person name="Podicherti R."/>
            <person name="Tsui H.-C.T."/>
            <person name="Winkler M.E."/>
        </authorList>
    </citation>
    <scope>NUCLEOTIDE SEQUENCE</scope>
</reference>
<organism evidence="1">
    <name type="scientific">marine metagenome</name>
    <dbReference type="NCBI Taxonomy" id="408172"/>
    <lineage>
        <taxon>unclassified sequences</taxon>
        <taxon>metagenomes</taxon>
        <taxon>ecological metagenomes</taxon>
    </lineage>
</organism>
<name>A0A383AQD5_9ZZZZ</name>
<protein>
    <submittedName>
        <fullName evidence="1">Uncharacterized protein</fullName>
    </submittedName>
</protein>
<gene>
    <name evidence="1" type="ORF">METZ01_LOCUS462891</name>
</gene>
<dbReference type="EMBL" id="UINC01194111">
    <property type="protein sequence ID" value="SVE10037.1"/>
    <property type="molecule type" value="Genomic_DNA"/>
</dbReference>
<dbReference type="AlphaFoldDB" id="A0A383AQD5"/>
<evidence type="ECO:0000313" key="1">
    <source>
        <dbReference type="EMBL" id="SVE10037.1"/>
    </source>
</evidence>